<organism evidence="4">
    <name type="scientific">Naegleria gruberi</name>
    <name type="common">Amoeba</name>
    <dbReference type="NCBI Taxonomy" id="5762"/>
    <lineage>
        <taxon>Eukaryota</taxon>
        <taxon>Discoba</taxon>
        <taxon>Heterolobosea</taxon>
        <taxon>Tetramitia</taxon>
        <taxon>Eutetramitia</taxon>
        <taxon>Vahlkampfiidae</taxon>
        <taxon>Naegleria</taxon>
    </lineage>
</organism>
<dbReference type="Proteomes" id="UP000006671">
    <property type="component" value="Unassembled WGS sequence"/>
</dbReference>
<dbReference type="GeneID" id="8860575"/>
<evidence type="ECO:0000256" key="1">
    <source>
        <dbReference type="SAM" id="Coils"/>
    </source>
</evidence>
<dbReference type="OMA" id="RETKKWE"/>
<evidence type="ECO:0000313" key="4">
    <source>
        <dbReference type="Proteomes" id="UP000006671"/>
    </source>
</evidence>
<gene>
    <name evidence="3" type="ORF">NAEGRDRAFT_63988</name>
</gene>
<dbReference type="AlphaFoldDB" id="D2V523"/>
<dbReference type="EMBL" id="GG738852">
    <property type="protein sequence ID" value="EFC48030.1"/>
    <property type="molecule type" value="Genomic_DNA"/>
</dbReference>
<dbReference type="VEuPathDB" id="AmoebaDB:NAEGRDRAFT_63988"/>
<feature type="compositionally biased region" description="Basic and acidic residues" evidence="2">
    <location>
        <begin position="24"/>
        <end position="49"/>
    </location>
</feature>
<accession>D2V523</accession>
<feature type="coiled-coil region" evidence="1">
    <location>
        <begin position="102"/>
        <end position="170"/>
    </location>
</feature>
<name>D2V523_NAEGR</name>
<keyword evidence="1" id="KW-0175">Coiled coil</keyword>
<keyword evidence="4" id="KW-1185">Reference proteome</keyword>
<dbReference type="RefSeq" id="XP_002680774.1">
    <property type="nucleotide sequence ID" value="XM_002680728.1"/>
</dbReference>
<evidence type="ECO:0000313" key="3">
    <source>
        <dbReference type="EMBL" id="EFC48030.1"/>
    </source>
</evidence>
<reference evidence="3 4" key="1">
    <citation type="journal article" date="2010" name="Cell">
        <title>The genome of Naegleria gruberi illuminates early eukaryotic versatility.</title>
        <authorList>
            <person name="Fritz-Laylin L.K."/>
            <person name="Prochnik S.E."/>
            <person name="Ginger M.L."/>
            <person name="Dacks J.B."/>
            <person name="Carpenter M.L."/>
            <person name="Field M.C."/>
            <person name="Kuo A."/>
            <person name="Paredez A."/>
            <person name="Chapman J."/>
            <person name="Pham J."/>
            <person name="Shu S."/>
            <person name="Neupane R."/>
            <person name="Cipriano M."/>
            <person name="Mancuso J."/>
            <person name="Tu H."/>
            <person name="Salamov A."/>
            <person name="Lindquist E."/>
            <person name="Shapiro H."/>
            <person name="Lucas S."/>
            <person name="Grigoriev I.V."/>
            <person name="Cande W.Z."/>
            <person name="Fulton C."/>
            <person name="Rokhsar D.S."/>
            <person name="Dawson S.C."/>
        </authorList>
    </citation>
    <scope>NUCLEOTIDE SEQUENCE [LARGE SCALE GENOMIC DNA]</scope>
    <source>
        <strain evidence="3 4">NEG-M</strain>
    </source>
</reference>
<protein>
    <submittedName>
        <fullName evidence="3">Predicted protein</fullName>
    </submittedName>
</protein>
<proteinExistence type="predicted"/>
<feature type="region of interest" description="Disordered" evidence="2">
    <location>
        <begin position="1"/>
        <end position="60"/>
    </location>
</feature>
<dbReference type="STRING" id="5762.D2V523"/>
<feature type="compositionally biased region" description="Polar residues" evidence="2">
    <location>
        <begin position="1"/>
        <end position="23"/>
    </location>
</feature>
<sequence>MNNSNKQSSSTERQFNQVTLQNSRDQRKAERDKHSLERGRLANRKEGFQRHSPSTNPLEMMESAVGFVSDAKRFHGDSAGEEKAKRDMEVNRVKNITERKRNEFTQREQERLEKRKEEFEKQQKTFENRVGTEKKNQGLAGYNIITKQPLDAEHRKLQTYEDQMRQYRGAVRADLLYQRGSSTGCNPITGDPLPQRVNIPQKPSFDSNKFY</sequence>
<dbReference type="InParanoid" id="D2V523"/>
<dbReference type="KEGG" id="ngr:NAEGRDRAFT_63988"/>
<feature type="region of interest" description="Disordered" evidence="2">
    <location>
        <begin position="183"/>
        <end position="211"/>
    </location>
</feature>
<dbReference type="OrthoDB" id="10261433at2759"/>
<evidence type="ECO:0000256" key="2">
    <source>
        <dbReference type="SAM" id="MobiDB-lite"/>
    </source>
</evidence>